<evidence type="ECO:0000256" key="5">
    <source>
        <dbReference type="ARBA" id="ARBA00022997"/>
    </source>
</evidence>
<accession>A0A0R2AE18</accession>
<dbReference type="Proteomes" id="UP000051008">
    <property type="component" value="Unassembled WGS sequence"/>
</dbReference>
<evidence type="ECO:0000256" key="4">
    <source>
        <dbReference type="ARBA" id="ARBA00022801"/>
    </source>
</evidence>
<keyword evidence="8" id="KW-1185">Reference proteome</keyword>
<keyword evidence="4 6" id="KW-0378">Hydrolase</keyword>
<evidence type="ECO:0000256" key="2">
    <source>
        <dbReference type="ARBA" id="ARBA00007225"/>
    </source>
</evidence>
<dbReference type="GO" id="GO:0070004">
    <property type="term" value="F:cysteine-type exopeptidase activity"/>
    <property type="evidence" value="ECO:0007669"/>
    <property type="project" value="InterPro"/>
</dbReference>
<dbReference type="InterPro" id="IPR005322">
    <property type="entry name" value="Peptidase_C69"/>
</dbReference>
<organism evidence="7 8">
    <name type="scientific">Ligilactobacillus agilis DSM 20509</name>
    <dbReference type="NCBI Taxonomy" id="1423718"/>
    <lineage>
        <taxon>Bacteria</taxon>
        <taxon>Bacillati</taxon>
        <taxon>Bacillota</taxon>
        <taxon>Bacilli</taxon>
        <taxon>Lactobacillales</taxon>
        <taxon>Lactobacillaceae</taxon>
        <taxon>Ligilactobacillus</taxon>
    </lineage>
</organism>
<proteinExistence type="inferred from homology"/>
<gene>
    <name evidence="7" type="ORF">FC14_GL000156</name>
</gene>
<dbReference type="EC" id="3.4.-.-" evidence="6"/>
<dbReference type="PANTHER" id="PTHR12994">
    <property type="entry name" value="SECERNIN"/>
    <property type="match status" value="1"/>
</dbReference>
<dbReference type="GO" id="GO:0016805">
    <property type="term" value="F:dipeptidase activity"/>
    <property type="evidence" value="ECO:0007669"/>
    <property type="project" value="UniProtKB-KW"/>
</dbReference>
<evidence type="ECO:0000313" key="8">
    <source>
        <dbReference type="Proteomes" id="UP000051008"/>
    </source>
</evidence>
<keyword evidence="3 6" id="KW-0645">Protease</keyword>
<dbReference type="EMBL" id="AYYP01000047">
    <property type="protein sequence ID" value="KRM63940.1"/>
    <property type="molecule type" value="Genomic_DNA"/>
</dbReference>
<dbReference type="InterPro" id="IPR047804">
    <property type="entry name" value="C69_dipept_A-like"/>
</dbReference>
<evidence type="ECO:0000256" key="3">
    <source>
        <dbReference type="ARBA" id="ARBA00022670"/>
    </source>
</evidence>
<dbReference type="PATRIC" id="fig|1423718.3.peg.159"/>
<keyword evidence="5 6" id="KW-0224">Dipeptidase</keyword>
<dbReference type="NCBIfam" id="NF033678">
    <property type="entry name" value="C69_fam_dipept"/>
    <property type="match status" value="1"/>
</dbReference>
<dbReference type="AlphaFoldDB" id="A0A0R2AE18"/>
<protein>
    <recommendedName>
        <fullName evidence="6">Dipeptidase</fullName>
        <ecNumber evidence="6">3.4.-.-</ecNumber>
    </recommendedName>
</protein>
<evidence type="ECO:0000256" key="1">
    <source>
        <dbReference type="ARBA" id="ARBA00001670"/>
    </source>
</evidence>
<sequence>MGGILMTITKQSLSACTSILVGKKASLDGSVYIGRNEDAKSAWPKHMCVHPRQEFTSEQVFTSKDNGFSMPLPKVAYKYTATPEWTDEFGLFEEDGINEFGVAMSATESAYANSEVLSCDPLVANGIGEEAMVTVVLPYIKTAREGVLRLGQIVSDYGASEANGILFADDQEAWYLEIGSGHHWVAQRIPDDAYAVVANQLAIEEIDFADTKNFLTSAGIQAFVEANQLNPSLDGTFNFRKIFGTQTLSDQIYSTPRVWYGQKYLTPSVEQDPMSLELPFIRKPDRKLGLDDLSYVLGSHYQNTPYDPLNSKDPLLKKKFRPISLAKTQESHILQLRSDLSQDIKGIHWLALGVTAQSVFVPFFAGANDVHPAYKVGKATYEPDSAYWIYKQAGILVDAHYQAFAKELSDLQTELTVGFKTAVRKVVAAVKAGEFDGDLADFLTTESIKLQDLGLKKYQALSASLITQATDMSPLNFKTDANL</sequence>
<evidence type="ECO:0000256" key="6">
    <source>
        <dbReference type="RuleBase" id="RU364089"/>
    </source>
</evidence>
<dbReference type="Gene3D" id="3.60.60.10">
    <property type="entry name" value="Penicillin V Acylase, Chain A"/>
    <property type="match status" value="1"/>
</dbReference>
<dbReference type="PANTHER" id="PTHR12994:SF17">
    <property type="entry name" value="LD30995P"/>
    <property type="match status" value="1"/>
</dbReference>
<dbReference type="GO" id="GO:0006508">
    <property type="term" value="P:proteolysis"/>
    <property type="evidence" value="ECO:0007669"/>
    <property type="project" value="UniProtKB-KW"/>
</dbReference>
<reference evidence="7 8" key="1">
    <citation type="journal article" date="2015" name="Genome Announc.">
        <title>Expanding the biotechnology potential of lactobacilli through comparative genomics of 213 strains and associated genera.</title>
        <authorList>
            <person name="Sun Z."/>
            <person name="Harris H.M."/>
            <person name="McCann A."/>
            <person name="Guo C."/>
            <person name="Argimon S."/>
            <person name="Zhang W."/>
            <person name="Yang X."/>
            <person name="Jeffery I.B."/>
            <person name="Cooney J.C."/>
            <person name="Kagawa T.F."/>
            <person name="Liu W."/>
            <person name="Song Y."/>
            <person name="Salvetti E."/>
            <person name="Wrobel A."/>
            <person name="Rasinkangas P."/>
            <person name="Parkhill J."/>
            <person name="Rea M.C."/>
            <person name="O'Sullivan O."/>
            <person name="Ritari J."/>
            <person name="Douillard F.P."/>
            <person name="Paul Ross R."/>
            <person name="Yang R."/>
            <person name="Briner A.E."/>
            <person name="Felis G.E."/>
            <person name="de Vos W.M."/>
            <person name="Barrangou R."/>
            <person name="Klaenhammer T.R."/>
            <person name="Caufield P.W."/>
            <person name="Cui Y."/>
            <person name="Zhang H."/>
            <person name="O'Toole P.W."/>
        </authorList>
    </citation>
    <scope>NUCLEOTIDE SEQUENCE [LARGE SCALE GENOMIC DNA]</scope>
    <source>
        <strain evidence="7 8">DSM 20509</strain>
    </source>
</reference>
<dbReference type="Pfam" id="PF03577">
    <property type="entry name" value="Peptidase_C69"/>
    <property type="match status" value="1"/>
</dbReference>
<comment type="catalytic activity">
    <reaction evidence="1">
        <text>an L-aminoacyl-L-amino acid + H2O = 2 an L-alpha-amino acid</text>
        <dbReference type="Rhea" id="RHEA:48940"/>
        <dbReference type="ChEBI" id="CHEBI:15377"/>
        <dbReference type="ChEBI" id="CHEBI:59869"/>
        <dbReference type="ChEBI" id="CHEBI:77460"/>
        <dbReference type="EC" id="3.4.13.19"/>
    </reaction>
</comment>
<comment type="similarity">
    <text evidence="2 6">Belongs to the peptidase C69 family.</text>
</comment>
<evidence type="ECO:0000313" key="7">
    <source>
        <dbReference type="EMBL" id="KRM63940.1"/>
    </source>
</evidence>
<name>A0A0R2AE18_9LACO</name>
<comment type="caution">
    <text evidence="7">The sequence shown here is derived from an EMBL/GenBank/DDBJ whole genome shotgun (WGS) entry which is preliminary data.</text>
</comment>